<dbReference type="InterPro" id="IPR052062">
    <property type="entry name" value="Murein_DD/LD_carboxypeptidase"/>
</dbReference>
<dbReference type="EMBL" id="JBHUJD010000045">
    <property type="protein sequence ID" value="MFD2312466.1"/>
    <property type="molecule type" value="Genomic_DNA"/>
</dbReference>
<keyword evidence="4" id="KW-0378">Hydrolase</keyword>
<organism evidence="8 9">
    <name type="scientific">Microbulbifer halophilus</name>
    <dbReference type="NCBI Taxonomy" id="453963"/>
    <lineage>
        <taxon>Bacteria</taxon>
        <taxon>Pseudomonadati</taxon>
        <taxon>Pseudomonadota</taxon>
        <taxon>Gammaproteobacteria</taxon>
        <taxon>Cellvibrionales</taxon>
        <taxon>Microbulbiferaceae</taxon>
        <taxon>Microbulbifer</taxon>
    </lineage>
</organism>
<evidence type="ECO:0000256" key="4">
    <source>
        <dbReference type="ARBA" id="ARBA00022801"/>
    </source>
</evidence>
<dbReference type="Proteomes" id="UP001597425">
    <property type="component" value="Unassembled WGS sequence"/>
</dbReference>
<keyword evidence="5" id="KW-0788">Thiol protease</keyword>
<comment type="similarity">
    <text evidence="1">Belongs to the peptidase C40 family.</text>
</comment>
<accession>A0ABW5EFS8</accession>
<dbReference type="Gene3D" id="3.90.1720.10">
    <property type="entry name" value="endopeptidase domain like (from Nostoc punctiforme)"/>
    <property type="match status" value="1"/>
</dbReference>
<dbReference type="Pfam" id="PF00877">
    <property type="entry name" value="NLPC_P60"/>
    <property type="match status" value="1"/>
</dbReference>
<evidence type="ECO:0000259" key="7">
    <source>
        <dbReference type="PROSITE" id="PS51935"/>
    </source>
</evidence>
<dbReference type="InterPro" id="IPR038765">
    <property type="entry name" value="Papain-like_cys_pep_sf"/>
</dbReference>
<dbReference type="PANTHER" id="PTHR47360">
    <property type="entry name" value="MUREIN DD-ENDOPEPTIDASE MEPS/MUREIN LD-CARBOXYPEPTIDASE"/>
    <property type="match status" value="1"/>
</dbReference>
<feature type="domain" description="NlpC/P60" evidence="7">
    <location>
        <begin position="46"/>
        <end position="167"/>
    </location>
</feature>
<evidence type="ECO:0000313" key="8">
    <source>
        <dbReference type="EMBL" id="MFD2312466.1"/>
    </source>
</evidence>
<evidence type="ECO:0000256" key="3">
    <source>
        <dbReference type="ARBA" id="ARBA00022729"/>
    </source>
</evidence>
<proteinExistence type="inferred from homology"/>
<keyword evidence="3" id="KW-0732">Signal</keyword>
<evidence type="ECO:0000256" key="6">
    <source>
        <dbReference type="SAM" id="MobiDB-lite"/>
    </source>
</evidence>
<dbReference type="PANTHER" id="PTHR47360:SF1">
    <property type="entry name" value="ENDOPEPTIDASE NLPC-RELATED"/>
    <property type="match status" value="1"/>
</dbReference>
<dbReference type="RefSeq" id="WP_265723579.1">
    <property type="nucleotide sequence ID" value="NZ_JAPIVK010000059.1"/>
</dbReference>
<dbReference type="PROSITE" id="PS51935">
    <property type="entry name" value="NLPC_P60"/>
    <property type="match status" value="1"/>
</dbReference>
<dbReference type="SUPFAM" id="SSF54001">
    <property type="entry name" value="Cysteine proteinases"/>
    <property type="match status" value="1"/>
</dbReference>
<evidence type="ECO:0000256" key="2">
    <source>
        <dbReference type="ARBA" id="ARBA00022670"/>
    </source>
</evidence>
<sequence length="177" mass="19620">MNTKLLLPLIVYLAAATAGCSLTPNRQAPEEAAPSGTPAPLRTGTRSLQERIYTQHRQWKGTRYQLGGLGPQGIDCSGLVYITYRDQLGVELPRTTRDQARAGEAVPRSELRAGDLVFFKTGYKVRHVGIYIEDNKVFHASSSKGVTISKLNGYYWGDKYWQARRVDLHTGRGPVGK</sequence>
<comment type="caution">
    <text evidence="8">The sequence shown here is derived from an EMBL/GenBank/DDBJ whole genome shotgun (WGS) entry which is preliminary data.</text>
</comment>
<keyword evidence="2" id="KW-0645">Protease</keyword>
<name>A0ABW5EFS8_9GAMM</name>
<protein>
    <submittedName>
        <fullName evidence="8">C40 family peptidase</fullName>
    </submittedName>
</protein>
<reference evidence="9" key="1">
    <citation type="journal article" date="2019" name="Int. J. Syst. Evol. Microbiol.">
        <title>The Global Catalogue of Microorganisms (GCM) 10K type strain sequencing project: providing services to taxonomists for standard genome sequencing and annotation.</title>
        <authorList>
            <consortium name="The Broad Institute Genomics Platform"/>
            <consortium name="The Broad Institute Genome Sequencing Center for Infectious Disease"/>
            <person name="Wu L."/>
            <person name="Ma J."/>
        </authorList>
    </citation>
    <scope>NUCLEOTIDE SEQUENCE [LARGE SCALE GENOMIC DNA]</scope>
    <source>
        <strain evidence="9">KCTC 12848</strain>
    </source>
</reference>
<dbReference type="PROSITE" id="PS51257">
    <property type="entry name" value="PROKAR_LIPOPROTEIN"/>
    <property type="match status" value="1"/>
</dbReference>
<feature type="region of interest" description="Disordered" evidence="6">
    <location>
        <begin position="24"/>
        <end position="46"/>
    </location>
</feature>
<gene>
    <name evidence="8" type="ORF">ACFSKX_18775</name>
</gene>
<evidence type="ECO:0000313" key="9">
    <source>
        <dbReference type="Proteomes" id="UP001597425"/>
    </source>
</evidence>
<evidence type="ECO:0000256" key="1">
    <source>
        <dbReference type="ARBA" id="ARBA00007074"/>
    </source>
</evidence>
<dbReference type="InterPro" id="IPR000064">
    <property type="entry name" value="NLP_P60_dom"/>
</dbReference>
<keyword evidence="9" id="KW-1185">Reference proteome</keyword>
<evidence type="ECO:0000256" key="5">
    <source>
        <dbReference type="ARBA" id="ARBA00022807"/>
    </source>
</evidence>